<dbReference type="GO" id="GO:0015112">
    <property type="term" value="F:nitrate transmembrane transporter activity"/>
    <property type="evidence" value="ECO:0007669"/>
    <property type="project" value="UniProtKB-UniRule"/>
</dbReference>
<dbReference type="SUPFAM" id="SSF103473">
    <property type="entry name" value="MFS general substrate transporter"/>
    <property type="match status" value="1"/>
</dbReference>
<protein>
    <recommendedName>
        <fullName evidence="8">Nitrate/nitrite transporter</fullName>
    </recommendedName>
</protein>
<dbReference type="CDD" id="cd17341">
    <property type="entry name" value="MFS_NRT2_like"/>
    <property type="match status" value="1"/>
</dbReference>
<dbReference type="Gene3D" id="1.20.1250.20">
    <property type="entry name" value="MFS general substrate transporter like domains"/>
    <property type="match status" value="2"/>
</dbReference>
<evidence type="ECO:0000313" key="12">
    <source>
        <dbReference type="Proteomes" id="UP000319663"/>
    </source>
</evidence>
<dbReference type="InterPro" id="IPR004737">
    <property type="entry name" value="NO3_transporter_NarK/NarU-like"/>
</dbReference>
<feature type="compositionally biased region" description="Polar residues" evidence="9">
    <location>
        <begin position="240"/>
        <end position="253"/>
    </location>
</feature>
<accession>A0A507R2R1</accession>
<keyword evidence="3 8" id="KW-0813">Transport</keyword>
<feature type="transmembrane region" description="Helical" evidence="8">
    <location>
        <begin position="161"/>
        <end position="180"/>
    </location>
</feature>
<dbReference type="Proteomes" id="UP000319663">
    <property type="component" value="Unassembled WGS sequence"/>
</dbReference>
<evidence type="ECO:0000256" key="1">
    <source>
        <dbReference type="ARBA" id="ARBA00004141"/>
    </source>
</evidence>
<dbReference type="OrthoDB" id="434240at2759"/>
<evidence type="ECO:0000256" key="9">
    <source>
        <dbReference type="SAM" id="MobiDB-lite"/>
    </source>
</evidence>
<dbReference type="AlphaFoldDB" id="A0A507R2R1"/>
<reference evidence="11 12" key="1">
    <citation type="submission" date="2019-06" db="EMBL/GenBank/DDBJ databases">
        <title>Wine fermentation using esterase from Monascus purpureus.</title>
        <authorList>
            <person name="Geng C."/>
            <person name="Zhang Y."/>
        </authorList>
    </citation>
    <scope>NUCLEOTIDE SEQUENCE [LARGE SCALE GENOMIC DNA]</scope>
    <source>
        <strain evidence="11">HQ1</strain>
    </source>
</reference>
<keyword evidence="7 8" id="KW-0472">Membrane</keyword>
<evidence type="ECO:0000256" key="6">
    <source>
        <dbReference type="ARBA" id="ARBA00023063"/>
    </source>
</evidence>
<organism evidence="11 12">
    <name type="scientific">Monascus purpureus</name>
    <name type="common">Red mold</name>
    <name type="synonym">Monascus anka</name>
    <dbReference type="NCBI Taxonomy" id="5098"/>
    <lineage>
        <taxon>Eukaryota</taxon>
        <taxon>Fungi</taxon>
        <taxon>Dikarya</taxon>
        <taxon>Ascomycota</taxon>
        <taxon>Pezizomycotina</taxon>
        <taxon>Eurotiomycetes</taxon>
        <taxon>Eurotiomycetidae</taxon>
        <taxon>Eurotiales</taxon>
        <taxon>Aspergillaceae</taxon>
        <taxon>Monascus</taxon>
    </lineage>
</organism>
<dbReference type="InterPro" id="IPR011701">
    <property type="entry name" value="MFS"/>
</dbReference>
<dbReference type="PANTHER" id="PTHR23515">
    <property type="entry name" value="HIGH-AFFINITY NITRATE TRANSPORTER 2.3"/>
    <property type="match status" value="1"/>
</dbReference>
<sequence>MSLGPLKLLFVSPEVNPINKKAKSIPILNPIDPYGRVFFFSWLGFMVAFLSWYAFPPLMTDTIKQDLHMSQDDVANSNIIALLATLLVRLFCGPLCDRYGPRLVFVGLLLCGAIPTALAGLVFTPKGLIALRFFVGILGATFVPCQVWCTGFFDRNIVGSANSLAGGFGNAGGGITYFVMPAIYNSLVHSRGLTPHRAWRVAYVVPFIIIAAIALTMLFTCPDTPTGKWSERHTWVGNHASDSPAQSNAINITDTEKKAGTESPDITSTDQESKHPEVAAGCNSEAVVDPTLKDALRVTCSLSTISLALTYACSFGSELSINSILGAFYAKNFPKLGQTRSGDWAAMFGLLNVVCRPTGGFVSDLLYRSTGTVWSKKIWLIFLGVVMGVFELAIGLTDPKDEATMFGLMAGLAFFLEACNGANFALVPHAHPFANGIVSGIVGGMGNFGGIIFAIVFRYNGVQYGRSFWIIGVICIGINVLFSWTRPGSKLNV</sequence>
<feature type="transmembrane region" description="Helical" evidence="8">
    <location>
        <begin position="37"/>
        <end position="55"/>
    </location>
</feature>
<dbReference type="InterPro" id="IPR044772">
    <property type="entry name" value="NO3_transporter"/>
</dbReference>
<feature type="transmembrane region" description="Helical" evidence="8">
    <location>
        <begin position="433"/>
        <end position="456"/>
    </location>
</feature>
<feature type="transmembrane region" description="Helical" evidence="8">
    <location>
        <begin position="403"/>
        <end position="426"/>
    </location>
</feature>
<feature type="transmembrane region" description="Helical" evidence="8">
    <location>
        <begin position="104"/>
        <end position="123"/>
    </location>
</feature>
<feature type="transmembrane region" description="Helical" evidence="8">
    <location>
        <begin position="129"/>
        <end position="149"/>
    </location>
</feature>
<evidence type="ECO:0000313" key="11">
    <source>
        <dbReference type="EMBL" id="TQB75043.1"/>
    </source>
</evidence>
<feature type="region of interest" description="Disordered" evidence="9">
    <location>
        <begin position="236"/>
        <end position="280"/>
    </location>
</feature>
<comment type="caution">
    <text evidence="11">The sequence shown here is derived from an EMBL/GenBank/DDBJ whole genome shotgun (WGS) entry which is preliminary data.</text>
</comment>
<keyword evidence="6 8" id="KW-0534">Nitrate assimilation</keyword>
<gene>
    <name evidence="11" type="ORF">MPDQ_003839</name>
</gene>
<keyword evidence="4 8" id="KW-0812">Transmembrane</keyword>
<dbReference type="GO" id="GO:0042128">
    <property type="term" value="P:nitrate assimilation"/>
    <property type="evidence" value="ECO:0007669"/>
    <property type="project" value="UniProtKB-UniRule"/>
</dbReference>
<keyword evidence="8" id="KW-1003">Cell membrane</keyword>
<comment type="similarity">
    <text evidence="2 8">Belongs to the major facilitator superfamily. Nitrate/nitrite porter (TC 2.A.1.8) family.</text>
</comment>
<dbReference type="EMBL" id="VIFY01000024">
    <property type="protein sequence ID" value="TQB75043.1"/>
    <property type="molecule type" value="Genomic_DNA"/>
</dbReference>
<evidence type="ECO:0000259" key="10">
    <source>
        <dbReference type="PROSITE" id="PS50850"/>
    </source>
</evidence>
<dbReference type="NCBIfam" id="TIGR00886">
    <property type="entry name" value="2A0108"/>
    <property type="match status" value="1"/>
</dbReference>
<dbReference type="STRING" id="5098.A0A507R2R1"/>
<feature type="transmembrane region" description="Helical" evidence="8">
    <location>
        <begin position="378"/>
        <end position="397"/>
    </location>
</feature>
<dbReference type="FunFam" id="1.20.1250.20:FF:000382">
    <property type="entry name" value="Nitrate transporter CrnA"/>
    <property type="match status" value="1"/>
</dbReference>
<evidence type="ECO:0000256" key="8">
    <source>
        <dbReference type="RuleBase" id="RU366033"/>
    </source>
</evidence>
<evidence type="ECO:0000256" key="4">
    <source>
        <dbReference type="ARBA" id="ARBA00022692"/>
    </source>
</evidence>
<dbReference type="InterPro" id="IPR020846">
    <property type="entry name" value="MFS_dom"/>
</dbReference>
<evidence type="ECO:0000256" key="3">
    <source>
        <dbReference type="ARBA" id="ARBA00022448"/>
    </source>
</evidence>
<dbReference type="PROSITE" id="PS50850">
    <property type="entry name" value="MFS"/>
    <property type="match status" value="1"/>
</dbReference>
<dbReference type="GO" id="GO:0015113">
    <property type="term" value="F:nitrite transmembrane transporter activity"/>
    <property type="evidence" value="ECO:0007669"/>
    <property type="project" value="InterPro"/>
</dbReference>
<feature type="domain" description="Major facilitator superfamily (MFS) profile" evidence="10">
    <location>
        <begin position="37"/>
        <end position="490"/>
    </location>
</feature>
<keyword evidence="5 8" id="KW-1133">Transmembrane helix</keyword>
<comment type="subcellular location">
    <subcellularLocation>
        <location evidence="8">Cell membrane</location>
        <topology evidence="8">Multi-pass membrane protein</topology>
    </subcellularLocation>
    <subcellularLocation>
        <location evidence="1">Membrane</location>
        <topology evidence="1">Multi-pass membrane protein</topology>
    </subcellularLocation>
</comment>
<feature type="transmembrane region" description="Helical" evidence="8">
    <location>
        <begin position="468"/>
        <end position="485"/>
    </location>
</feature>
<evidence type="ECO:0000256" key="5">
    <source>
        <dbReference type="ARBA" id="ARBA00022989"/>
    </source>
</evidence>
<dbReference type="GO" id="GO:0005886">
    <property type="term" value="C:plasma membrane"/>
    <property type="evidence" value="ECO:0007669"/>
    <property type="project" value="UniProtKB-SubCell"/>
</dbReference>
<feature type="transmembrane region" description="Helical" evidence="8">
    <location>
        <begin position="200"/>
        <end position="221"/>
    </location>
</feature>
<keyword evidence="12" id="KW-1185">Reference proteome</keyword>
<dbReference type="Pfam" id="PF07690">
    <property type="entry name" value="MFS_1"/>
    <property type="match status" value="1"/>
</dbReference>
<evidence type="ECO:0000256" key="7">
    <source>
        <dbReference type="ARBA" id="ARBA00023136"/>
    </source>
</evidence>
<dbReference type="InterPro" id="IPR036259">
    <property type="entry name" value="MFS_trans_sf"/>
</dbReference>
<name>A0A507R2R1_MONPU</name>
<proteinExistence type="inferred from homology"/>
<evidence type="ECO:0000256" key="2">
    <source>
        <dbReference type="ARBA" id="ARBA00008432"/>
    </source>
</evidence>
<feature type="transmembrane region" description="Helical" evidence="8">
    <location>
        <begin position="75"/>
        <end position="92"/>
    </location>
</feature>